<organism evidence="14 15">
    <name type="scientific">Actinocorallia aurantiaca</name>
    <dbReference type="NCBI Taxonomy" id="46204"/>
    <lineage>
        <taxon>Bacteria</taxon>
        <taxon>Bacillati</taxon>
        <taxon>Actinomycetota</taxon>
        <taxon>Actinomycetes</taxon>
        <taxon>Streptosporangiales</taxon>
        <taxon>Thermomonosporaceae</taxon>
        <taxon>Actinocorallia</taxon>
    </lineage>
</organism>
<dbReference type="Proteomes" id="UP001501842">
    <property type="component" value="Unassembled WGS sequence"/>
</dbReference>
<keyword evidence="7 11" id="KW-0472">Membrane</keyword>
<dbReference type="PANTHER" id="PTHR37461">
    <property type="entry name" value="ANTI-SIGMA-K FACTOR RSKA"/>
    <property type="match status" value="1"/>
</dbReference>
<keyword evidence="5 11" id="KW-1133">Transmembrane helix</keyword>
<dbReference type="InterPro" id="IPR041916">
    <property type="entry name" value="Anti_sigma_zinc_sf"/>
</dbReference>
<evidence type="ECO:0000256" key="10">
    <source>
        <dbReference type="ARBA" id="ARBA00030803"/>
    </source>
</evidence>
<dbReference type="PANTHER" id="PTHR37461:SF1">
    <property type="entry name" value="ANTI-SIGMA-K FACTOR RSKA"/>
    <property type="match status" value="1"/>
</dbReference>
<dbReference type="EMBL" id="BAAATZ010000003">
    <property type="protein sequence ID" value="GAA2720840.1"/>
    <property type="molecule type" value="Genomic_DNA"/>
</dbReference>
<protein>
    <recommendedName>
        <fullName evidence="10">Regulator of SigK</fullName>
    </recommendedName>
    <alternativeName>
        <fullName evidence="9">Sigma-K anti-sigma factor RskA</fullName>
    </alternativeName>
</protein>
<dbReference type="RefSeq" id="WP_344448912.1">
    <property type="nucleotide sequence ID" value="NZ_BAAATZ010000003.1"/>
</dbReference>
<evidence type="ECO:0000256" key="3">
    <source>
        <dbReference type="ARBA" id="ARBA00022475"/>
    </source>
</evidence>
<accession>A0ABN3TY30</accession>
<reference evidence="14 15" key="1">
    <citation type="journal article" date="2019" name="Int. J. Syst. Evol. Microbiol.">
        <title>The Global Catalogue of Microorganisms (GCM) 10K type strain sequencing project: providing services to taxonomists for standard genome sequencing and annotation.</title>
        <authorList>
            <consortium name="The Broad Institute Genomics Platform"/>
            <consortium name="The Broad Institute Genome Sequencing Center for Infectious Disease"/>
            <person name="Wu L."/>
            <person name="Ma J."/>
        </authorList>
    </citation>
    <scope>NUCLEOTIDE SEQUENCE [LARGE SCALE GENOMIC DNA]</scope>
    <source>
        <strain evidence="14 15">JCM 8201</strain>
    </source>
</reference>
<keyword evidence="4 11" id="KW-0812">Transmembrane</keyword>
<feature type="domain" description="Anti-sigma-K factor RskA N-terminal" evidence="13">
    <location>
        <begin position="11"/>
        <end position="48"/>
    </location>
</feature>
<dbReference type="Pfam" id="PF22618">
    <property type="entry name" value="RskA_N"/>
    <property type="match status" value="1"/>
</dbReference>
<keyword evidence="3" id="KW-1003">Cell membrane</keyword>
<proteinExistence type="predicted"/>
<name>A0ABN3TY30_9ACTN</name>
<evidence type="ECO:0000259" key="12">
    <source>
        <dbReference type="Pfam" id="PF10099"/>
    </source>
</evidence>
<dbReference type="Gene3D" id="1.10.10.1320">
    <property type="entry name" value="Anti-sigma factor, zinc-finger domain"/>
    <property type="match status" value="1"/>
</dbReference>
<evidence type="ECO:0000256" key="1">
    <source>
        <dbReference type="ARBA" id="ARBA00004167"/>
    </source>
</evidence>
<evidence type="ECO:0000256" key="4">
    <source>
        <dbReference type="ARBA" id="ARBA00022692"/>
    </source>
</evidence>
<feature type="transmembrane region" description="Helical" evidence="11">
    <location>
        <begin position="93"/>
        <end position="113"/>
    </location>
</feature>
<keyword evidence="8" id="KW-0804">Transcription</keyword>
<evidence type="ECO:0000256" key="9">
    <source>
        <dbReference type="ARBA" id="ARBA00029829"/>
    </source>
</evidence>
<dbReference type="InterPro" id="IPR018764">
    <property type="entry name" value="RskA_C"/>
</dbReference>
<feature type="domain" description="Anti-sigma K factor RskA C-terminal" evidence="12">
    <location>
        <begin position="96"/>
        <end position="224"/>
    </location>
</feature>
<sequence length="233" mass="24457">MTAHDTHGLLAPYALDALDDLERRRFEHHLAECASCAEELRGLRETTAMLGLAASSRPPAALRTRVMDEIARTRQLPPGTGARRRWTLPGLPLLLTAAAAMIAVIVFAGYAALQSPAPGPTPPSDPRVSAVLSAADARSVDVEAAGGTGTIVFSRSLNKAVITMSGLPEVPAGRDYELWLIGPRKPRSAGLMREETQVISSVDDATHVGVTIEPEGGSPTPSSAPLFTLALPG</sequence>
<evidence type="ECO:0000313" key="15">
    <source>
        <dbReference type="Proteomes" id="UP001501842"/>
    </source>
</evidence>
<comment type="caution">
    <text evidence="14">The sequence shown here is derived from an EMBL/GenBank/DDBJ whole genome shotgun (WGS) entry which is preliminary data.</text>
</comment>
<dbReference type="InterPro" id="IPR051474">
    <property type="entry name" value="Anti-sigma-K/W_factor"/>
</dbReference>
<evidence type="ECO:0000313" key="14">
    <source>
        <dbReference type="EMBL" id="GAA2720840.1"/>
    </source>
</evidence>
<evidence type="ECO:0000259" key="13">
    <source>
        <dbReference type="Pfam" id="PF22618"/>
    </source>
</evidence>
<evidence type="ECO:0000256" key="2">
    <source>
        <dbReference type="ARBA" id="ARBA00004236"/>
    </source>
</evidence>
<evidence type="ECO:0000256" key="6">
    <source>
        <dbReference type="ARBA" id="ARBA00023015"/>
    </source>
</evidence>
<evidence type="ECO:0000256" key="11">
    <source>
        <dbReference type="SAM" id="Phobius"/>
    </source>
</evidence>
<evidence type="ECO:0000256" key="8">
    <source>
        <dbReference type="ARBA" id="ARBA00023163"/>
    </source>
</evidence>
<dbReference type="InterPro" id="IPR053877">
    <property type="entry name" value="RskA_N"/>
</dbReference>
<evidence type="ECO:0000256" key="5">
    <source>
        <dbReference type="ARBA" id="ARBA00022989"/>
    </source>
</evidence>
<evidence type="ECO:0000256" key="7">
    <source>
        <dbReference type="ARBA" id="ARBA00023136"/>
    </source>
</evidence>
<keyword evidence="15" id="KW-1185">Reference proteome</keyword>
<comment type="subcellular location">
    <subcellularLocation>
        <location evidence="2">Cell membrane</location>
    </subcellularLocation>
    <subcellularLocation>
        <location evidence="1">Membrane</location>
        <topology evidence="1">Single-pass membrane protein</topology>
    </subcellularLocation>
</comment>
<gene>
    <name evidence="14" type="ORF">GCM10010439_09650</name>
</gene>
<keyword evidence="6" id="KW-0805">Transcription regulation</keyword>
<dbReference type="Pfam" id="PF10099">
    <property type="entry name" value="RskA_C"/>
    <property type="match status" value="1"/>
</dbReference>